<dbReference type="Pfam" id="PF15032">
    <property type="entry name" value="DUF4529"/>
    <property type="match status" value="1"/>
</dbReference>
<dbReference type="AlphaFoldDB" id="A0AAD3R823"/>
<organism evidence="2 3">
    <name type="scientific">Lates japonicus</name>
    <name type="common">Japanese lates</name>
    <dbReference type="NCBI Taxonomy" id="270547"/>
    <lineage>
        <taxon>Eukaryota</taxon>
        <taxon>Metazoa</taxon>
        <taxon>Chordata</taxon>
        <taxon>Craniata</taxon>
        <taxon>Vertebrata</taxon>
        <taxon>Euteleostomi</taxon>
        <taxon>Actinopterygii</taxon>
        <taxon>Neopterygii</taxon>
        <taxon>Teleostei</taxon>
        <taxon>Neoteleostei</taxon>
        <taxon>Acanthomorphata</taxon>
        <taxon>Carangaria</taxon>
        <taxon>Carangaria incertae sedis</taxon>
        <taxon>Centropomidae</taxon>
        <taxon>Lates</taxon>
    </lineage>
</organism>
<dbReference type="Proteomes" id="UP001279410">
    <property type="component" value="Unassembled WGS sequence"/>
</dbReference>
<dbReference type="InterPro" id="IPR027836">
    <property type="entry name" value="DUF4529"/>
</dbReference>
<dbReference type="PANTHER" id="PTHR36869:SF1">
    <property type="entry name" value="CHROMOSOME 16 OPEN READING FRAME 46"/>
    <property type="match status" value="1"/>
</dbReference>
<evidence type="ECO:0000313" key="3">
    <source>
        <dbReference type="Proteomes" id="UP001279410"/>
    </source>
</evidence>
<dbReference type="PANTHER" id="PTHR36869">
    <property type="entry name" value="CHROMOSOME 16 OPEN READING FRAME 46"/>
    <property type="match status" value="1"/>
</dbReference>
<feature type="region of interest" description="Disordered" evidence="1">
    <location>
        <begin position="89"/>
        <end position="131"/>
    </location>
</feature>
<name>A0AAD3R823_LATJO</name>
<proteinExistence type="predicted"/>
<protein>
    <submittedName>
        <fullName evidence="2">Uncharacterized protein</fullName>
    </submittedName>
</protein>
<evidence type="ECO:0000256" key="1">
    <source>
        <dbReference type="SAM" id="MobiDB-lite"/>
    </source>
</evidence>
<sequence>MATLKEVDHTAVGESDKELPAQEDTSGERPHKAPERRHVDVLLDISEEDFLKELEPYEYHCYSGLEEAVRGWARVAPLSCILVTQKRFKKPKHKEADTPTPLSVEPALANADSSASTAEHHYASQAGPQNNFKKSTALNQQVGSWSNTAVAALQQDASAWQVLKAMQKTTSHTFSCDQKIEEEGMLREIPLQPLHLSSKYSVSDTRLAKPQKHSHRPNNTVVPIKNFTFLPPIKSPHLNPKAGGQLCSGKKASEGETLEESCFMFDKKSETRGTRVDPVANTELPNHSATLTSKYRTCQHNPHLFSAVSVSIPKRYQVPMSSKPDTVHHRSYSMGKSLTQALHASTATGPQAHMHPSCLFS</sequence>
<dbReference type="EMBL" id="BRZM01000033">
    <property type="protein sequence ID" value="GLD58380.1"/>
    <property type="molecule type" value="Genomic_DNA"/>
</dbReference>
<reference evidence="2" key="1">
    <citation type="submission" date="2022-08" db="EMBL/GenBank/DDBJ databases">
        <title>Genome sequencing of akame (Lates japonicus).</title>
        <authorList>
            <person name="Hashiguchi Y."/>
            <person name="Takahashi H."/>
        </authorList>
    </citation>
    <scope>NUCLEOTIDE SEQUENCE</scope>
    <source>
        <strain evidence="2">Kochi</strain>
    </source>
</reference>
<comment type="caution">
    <text evidence="2">The sequence shown here is derived from an EMBL/GenBank/DDBJ whole genome shotgun (WGS) entry which is preliminary data.</text>
</comment>
<gene>
    <name evidence="2" type="ORF">AKAME5_001050700</name>
</gene>
<accession>A0AAD3R823</accession>
<keyword evidence="3" id="KW-1185">Reference proteome</keyword>
<evidence type="ECO:0000313" key="2">
    <source>
        <dbReference type="EMBL" id="GLD58380.1"/>
    </source>
</evidence>
<feature type="region of interest" description="Disordered" evidence="1">
    <location>
        <begin position="1"/>
        <end position="36"/>
    </location>
</feature>